<comment type="caution">
    <text evidence="1">The sequence shown here is derived from an EMBL/GenBank/DDBJ whole genome shotgun (WGS) entry which is preliminary data.</text>
</comment>
<dbReference type="Proteomes" id="UP000298416">
    <property type="component" value="Unassembled WGS sequence"/>
</dbReference>
<evidence type="ECO:0000313" key="1">
    <source>
        <dbReference type="EMBL" id="KAG6401439.1"/>
    </source>
</evidence>
<organism evidence="1">
    <name type="scientific">Salvia splendens</name>
    <name type="common">Scarlet sage</name>
    <dbReference type="NCBI Taxonomy" id="180675"/>
    <lineage>
        <taxon>Eukaryota</taxon>
        <taxon>Viridiplantae</taxon>
        <taxon>Streptophyta</taxon>
        <taxon>Embryophyta</taxon>
        <taxon>Tracheophyta</taxon>
        <taxon>Spermatophyta</taxon>
        <taxon>Magnoliopsida</taxon>
        <taxon>eudicotyledons</taxon>
        <taxon>Gunneridae</taxon>
        <taxon>Pentapetalae</taxon>
        <taxon>asterids</taxon>
        <taxon>lamiids</taxon>
        <taxon>Lamiales</taxon>
        <taxon>Lamiaceae</taxon>
        <taxon>Nepetoideae</taxon>
        <taxon>Mentheae</taxon>
        <taxon>Salviinae</taxon>
        <taxon>Salvia</taxon>
        <taxon>Salvia subgen. Calosphace</taxon>
        <taxon>core Calosphace</taxon>
    </lineage>
</organism>
<keyword evidence="2" id="KW-1185">Reference proteome</keyword>
<reference evidence="1" key="1">
    <citation type="submission" date="2018-01" db="EMBL/GenBank/DDBJ databases">
        <authorList>
            <person name="Mao J.F."/>
        </authorList>
    </citation>
    <scope>NUCLEOTIDE SEQUENCE</scope>
    <source>
        <strain evidence="1">Huo1</strain>
        <tissue evidence="1">Leaf</tissue>
    </source>
</reference>
<name>A0A8X8WWE3_SALSN</name>
<accession>A0A8X8WWE3</accession>
<evidence type="ECO:0000313" key="2">
    <source>
        <dbReference type="Proteomes" id="UP000298416"/>
    </source>
</evidence>
<proteinExistence type="predicted"/>
<sequence length="150" mass="17201">MKVSKNQKAAAASNIVETIAKLSSREAAEGPKKMKIVVKKEELKQVLEAISRQRRSTSVRRGAAPPMSLEQRLNFMRRRQILRAAARTRLEDTFKGVFDWYDSHRYSLLSRPQCFHPVAENQLRPSPSSRGLAGAVDHFHKEESKRWRMG</sequence>
<dbReference type="EMBL" id="PNBA02000014">
    <property type="protein sequence ID" value="KAG6401439.1"/>
    <property type="molecule type" value="Genomic_DNA"/>
</dbReference>
<dbReference type="AlphaFoldDB" id="A0A8X8WWE3"/>
<gene>
    <name evidence="1" type="ORF">SASPL_138296</name>
</gene>
<reference evidence="1" key="2">
    <citation type="submission" date="2020-08" db="EMBL/GenBank/DDBJ databases">
        <title>Plant Genome Project.</title>
        <authorList>
            <person name="Zhang R.-G."/>
        </authorList>
    </citation>
    <scope>NUCLEOTIDE SEQUENCE</scope>
    <source>
        <strain evidence="1">Huo1</strain>
        <tissue evidence="1">Leaf</tissue>
    </source>
</reference>
<protein>
    <submittedName>
        <fullName evidence="1">Uncharacterized protein</fullName>
    </submittedName>
</protein>